<evidence type="ECO:0000256" key="5">
    <source>
        <dbReference type="ARBA" id="ARBA00022840"/>
    </source>
</evidence>
<feature type="binding site" evidence="9">
    <location>
        <position position="71"/>
    </location>
    <ligand>
        <name>ATP</name>
        <dbReference type="ChEBI" id="CHEBI:30616"/>
    </ligand>
</feature>
<feature type="binding site" evidence="9">
    <location>
        <position position="54"/>
    </location>
    <ligand>
        <name>L-glutamine</name>
        <dbReference type="ChEBI" id="CHEBI:58359"/>
    </ligand>
</feature>
<dbReference type="InterPro" id="IPR033828">
    <property type="entry name" value="GATase1_CTP_Synthase"/>
</dbReference>
<feature type="binding site" evidence="9">
    <location>
        <position position="13"/>
    </location>
    <ligand>
        <name>UTP</name>
        <dbReference type="ChEBI" id="CHEBI:46398"/>
    </ligand>
</feature>
<comment type="subunit">
    <text evidence="9">Homotetramer.</text>
</comment>
<dbReference type="CDD" id="cd01746">
    <property type="entry name" value="GATase1_CTP_Synthase"/>
    <property type="match status" value="1"/>
</dbReference>
<evidence type="ECO:0000256" key="4">
    <source>
        <dbReference type="ARBA" id="ARBA00022741"/>
    </source>
</evidence>
<comment type="catalytic activity">
    <reaction evidence="9">
        <text>L-glutamine + H2O = L-glutamate + NH4(+)</text>
        <dbReference type="Rhea" id="RHEA:15889"/>
        <dbReference type="ChEBI" id="CHEBI:15377"/>
        <dbReference type="ChEBI" id="CHEBI:28938"/>
        <dbReference type="ChEBI" id="CHEBI:29985"/>
        <dbReference type="ChEBI" id="CHEBI:58359"/>
    </reaction>
</comment>
<evidence type="ECO:0000313" key="13">
    <source>
        <dbReference type="Proteomes" id="UP000019249"/>
    </source>
</evidence>
<feature type="binding site" evidence="9">
    <location>
        <position position="71"/>
    </location>
    <ligand>
        <name>Mg(2+)</name>
        <dbReference type="ChEBI" id="CHEBI:18420"/>
    </ligand>
</feature>
<comment type="catalytic activity">
    <reaction evidence="9">
        <text>UTP + NH4(+) + ATP = CTP + ADP + phosphate + 2 H(+)</text>
        <dbReference type="Rhea" id="RHEA:16597"/>
        <dbReference type="ChEBI" id="CHEBI:15378"/>
        <dbReference type="ChEBI" id="CHEBI:28938"/>
        <dbReference type="ChEBI" id="CHEBI:30616"/>
        <dbReference type="ChEBI" id="CHEBI:37563"/>
        <dbReference type="ChEBI" id="CHEBI:43474"/>
        <dbReference type="ChEBI" id="CHEBI:46398"/>
        <dbReference type="ChEBI" id="CHEBI:456216"/>
    </reaction>
</comment>
<keyword evidence="3 9" id="KW-0436">Ligase</keyword>
<dbReference type="PANTHER" id="PTHR11550:SF0">
    <property type="entry name" value="CTP SYNTHASE-RELATED"/>
    <property type="match status" value="1"/>
</dbReference>
<feature type="binding site" evidence="9">
    <location>
        <begin position="148"/>
        <end position="150"/>
    </location>
    <ligand>
        <name>CTP</name>
        <dbReference type="ChEBI" id="CHEBI:37563"/>
        <note>allosteric inhibitor</note>
    </ligand>
</feature>
<evidence type="ECO:0000313" key="12">
    <source>
        <dbReference type="EMBL" id="EUJ32732.1"/>
    </source>
</evidence>
<dbReference type="NCBIfam" id="NF003792">
    <property type="entry name" value="PRK05380.1"/>
    <property type="match status" value="1"/>
</dbReference>
<feature type="binding site" evidence="9">
    <location>
        <begin position="188"/>
        <end position="193"/>
    </location>
    <ligand>
        <name>CTP</name>
        <dbReference type="ChEBI" id="CHEBI:37563"/>
        <note>allosteric inhibitor</note>
    </ligand>
</feature>
<dbReference type="Pfam" id="PF00117">
    <property type="entry name" value="GATase"/>
    <property type="match status" value="1"/>
</dbReference>
<evidence type="ECO:0000256" key="1">
    <source>
        <dbReference type="ARBA" id="ARBA00005171"/>
    </source>
</evidence>
<comment type="miscellaneous">
    <text evidence="9">CTPSs have evolved a hybrid strategy for distinguishing between UTP and CTP. The overlapping regions of the product feedback inhibitory and substrate sites recognize a common feature in both compounds, the triphosphate moiety. To differentiate isosteric substrate and product pyrimidine rings, an additional pocket far from the expected kinase/ligase catalytic site, specifically recognizes the cytosine and ribose portions of the product inhibitor.</text>
</comment>
<dbReference type="CDD" id="cd03113">
    <property type="entry name" value="CTPS_N"/>
    <property type="match status" value="1"/>
</dbReference>
<proteinExistence type="inferred from homology"/>
<keyword evidence="7 9" id="KW-0665">Pyrimidine biosynthesis</keyword>
<dbReference type="Proteomes" id="UP000019249">
    <property type="component" value="Unassembled WGS sequence"/>
</dbReference>
<reference evidence="12 13" key="1">
    <citation type="journal article" date="2014" name="Int. J. Syst. Evol. Microbiol.">
        <title>Listeria floridensis sp. nov., Listeria aquatica sp. nov., Listeria cornellensis sp. nov., Listeria riparia sp. nov. and Listeria grandensis sp. nov., from agricultural and natural environments.</title>
        <authorList>
            <person name="den Bakker H.C."/>
            <person name="Warchocki S."/>
            <person name="Wright E.M."/>
            <person name="Allred A.F."/>
            <person name="Ahlstrom C."/>
            <person name="Manuel C.S."/>
            <person name="Stasiewicz M.J."/>
            <person name="Burrell A."/>
            <person name="Roof S."/>
            <person name="Strawn L."/>
            <person name="Fortes E.D."/>
            <person name="Nightingale K.K."/>
            <person name="Kephart D."/>
            <person name="Wiedmann M."/>
        </authorList>
    </citation>
    <scope>NUCLEOTIDE SEQUENCE [LARGE SCALE GENOMIC DNA]</scope>
    <source>
        <strain evidence="12 13">FSL S10-1187</strain>
    </source>
</reference>
<sequence length="558" mass="62176">MTKYIFVTGGVVSSIGKGITAASLGRLLKNRGLSVTIQKFDPYINVDPGTMSPYQHGEVFVTDDGAETDLDLGHYERFIDINLNRYSNVTTGKIYSEVIKKERRGDYLGGTVQVIPHITNELKDRVFRAARMTNSDIIITEIGGTVGDIESLPFLEAIRQIKSDVGSENVLYIHTTLIPYIKAAGEMKTKPTQHSVKELRSLGIQPNIIVVRTEHAVSTEMKEKIALFCDIKASEVIESRDEDTLYNVPLSLQAQKMDQIVLDHLQLDAPEADMTEWKELVHRVKNLTKKTRIALVGKYVSLQDAYLSVAEALRHAGYAHDTEIEIDWIDSEKVTDENVAELLGAADGILVPGGFGDRAIEGKIAAIRYARENKVPYFGICLGMQLATVEFARNVVGLAGAHSAEIDPDTPYNIIDLLPEQKNIENLGGTLRLGLYPARIKEGTKAASAYETNLVEERHRHRYEFNNEYREQMEQAGMVVSATSPDGRLVEVVELKDHPWFVACQYHPEFISRPNRPQGLFKDFIGAALEASQKIKNTHLSIAKNSPLRKEGGCFHVN</sequence>
<dbReference type="EMBL" id="AODF01000010">
    <property type="protein sequence ID" value="EUJ32732.1"/>
    <property type="molecule type" value="Genomic_DNA"/>
</dbReference>
<feature type="binding site" evidence="9">
    <location>
        <begin position="14"/>
        <end position="19"/>
    </location>
    <ligand>
        <name>ATP</name>
        <dbReference type="ChEBI" id="CHEBI:30616"/>
    </ligand>
</feature>
<dbReference type="Gene3D" id="3.40.50.880">
    <property type="match status" value="1"/>
</dbReference>
<gene>
    <name evidence="9 12" type="primary">pyrG</name>
    <name evidence="12" type="ORF">MFLO_06484</name>
</gene>
<dbReference type="HAMAP" id="MF_01227">
    <property type="entry name" value="PyrG"/>
    <property type="match status" value="1"/>
</dbReference>
<evidence type="ECO:0000259" key="11">
    <source>
        <dbReference type="Pfam" id="PF06418"/>
    </source>
</evidence>
<feature type="active site" evidence="9">
    <location>
        <position position="507"/>
    </location>
</feature>
<evidence type="ECO:0000256" key="3">
    <source>
        <dbReference type="ARBA" id="ARBA00022598"/>
    </source>
</evidence>
<dbReference type="InterPro" id="IPR017456">
    <property type="entry name" value="CTP_synthase_N"/>
</dbReference>
<dbReference type="InterPro" id="IPR017926">
    <property type="entry name" value="GATASE"/>
</dbReference>
<comment type="similarity">
    <text evidence="2 9">Belongs to the CTP synthase family.</text>
</comment>
<feature type="binding site" evidence="9">
    <location>
        <position position="141"/>
    </location>
    <ligand>
        <name>Mg(2+)</name>
        <dbReference type="ChEBI" id="CHEBI:18420"/>
    </ligand>
</feature>
<dbReference type="NCBIfam" id="TIGR00337">
    <property type="entry name" value="PyrG"/>
    <property type="match status" value="1"/>
</dbReference>
<feature type="binding site" evidence="9">
    <location>
        <position position="462"/>
    </location>
    <ligand>
        <name>L-glutamine</name>
        <dbReference type="ChEBI" id="CHEBI:58359"/>
    </ligand>
</feature>
<keyword evidence="9" id="KW-0460">Magnesium</keyword>
<evidence type="ECO:0000256" key="7">
    <source>
        <dbReference type="ARBA" id="ARBA00022975"/>
    </source>
</evidence>
<organism evidence="12 13">
    <name type="scientific">Listeria floridensis FSL S10-1187</name>
    <dbReference type="NCBI Taxonomy" id="1265817"/>
    <lineage>
        <taxon>Bacteria</taxon>
        <taxon>Bacillati</taxon>
        <taxon>Bacillota</taxon>
        <taxon>Bacilli</taxon>
        <taxon>Bacillales</taxon>
        <taxon>Listeriaceae</taxon>
        <taxon>Listeria</taxon>
    </lineage>
</organism>
<feature type="active site" evidence="9">
    <location>
        <position position="509"/>
    </location>
</feature>
<dbReference type="InterPro" id="IPR027417">
    <property type="entry name" value="P-loop_NTPase"/>
</dbReference>
<dbReference type="Pfam" id="PF06418">
    <property type="entry name" value="CTP_synth_N"/>
    <property type="match status" value="1"/>
</dbReference>
<comment type="catalytic activity">
    <reaction evidence="8 9">
        <text>UTP + L-glutamine + ATP + H2O = CTP + L-glutamate + ADP + phosphate + 2 H(+)</text>
        <dbReference type="Rhea" id="RHEA:26426"/>
        <dbReference type="ChEBI" id="CHEBI:15377"/>
        <dbReference type="ChEBI" id="CHEBI:15378"/>
        <dbReference type="ChEBI" id="CHEBI:29985"/>
        <dbReference type="ChEBI" id="CHEBI:30616"/>
        <dbReference type="ChEBI" id="CHEBI:37563"/>
        <dbReference type="ChEBI" id="CHEBI:43474"/>
        <dbReference type="ChEBI" id="CHEBI:46398"/>
        <dbReference type="ChEBI" id="CHEBI:58359"/>
        <dbReference type="ChEBI" id="CHEBI:456216"/>
        <dbReference type="EC" id="6.3.4.2"/>
    </reaction>
</comment>
<keyword evidence="9" id="KW-0479">Metal-binding</keyword>
<feature type="binding site" evidence="9">
    <location>
        <position position="224"/>
    </location>
    <ligand>
        <name>CTP</name>
        <dbReference type="ChEBI" id="CHEBI:37563"/>
        <note>allosteric inhibitor</note>
    </ligand>
</feature>
<dbReference type="PROSITE" id="PS51273">
    <property type="entry name" value="GATASE_TYPE_1"/>
    <property type="match status" value="1"/>
</dbReference>
<dbReference type="Gene3D" id="3.40.50.300">
    <property type="entry name" value="P-loop containing nucleotide triphosphate hydrolases"/>
    <property type="match status" value="1"/>
</dbReference>
<comment type="activity regulation">
    <text evidence="9">Allosterically activated by GTP, when glutamine is the substrate; GTP has no effect on the reaction when ammonia is the substrate. The allosteric effector GTP functions by stabilizing the protein conformation that binds the tetrahedral intermediate(s) formed during glutamine hydrolysis. Inhibited by the product CTP, via allosteric rather than competitive inhibition.</text>
</comment>
<evidence type="ECO:0000256" key="6">
    <source>
        <dbReference type="ARBA" id="ARBA00022962"/>
    </source>
</evidence>
<keyword evidence="13" id="KW-1185">Reference proteome</keyword>
<feature type="binding site" evidence="9">
    <location>
        <begin position="382"/>
        <end position="385"/>
    </location>
    <ligand>
        <name>L-glutamine</name>
        <dbReference type="ChEBI" id="CHEBI:58359"/>
    </ligand>
</feature>
<comment type="caution">
    <text evidence="9">Lacks conserved residue(s) required for the propagation of feature annotation.</text>
</comment>
<dbReference type="PANTHER" id="PTHR11550">
    <property type="entry name" value="CTP SYNTHASE"/>
    <property type="match status" value="1"/>
</dbReference>
<evidence type="ECO:0000256" key="2">
    <source>
        <dbReference type="ARBA" id="ARBA00007533"/>
    </source>
</evidence>
<dbReference type="SUPFAM" id="SSF52540">
    <property type="entry name" value="P-loop containing nucleoside triphosphate hydrolases"/>
    <property type="match status" value="1"/>
</dbReference>
<dbReference type="EC" id="6.3.4.2" evidence="9"/>
<keyword evidence="5 9" id="KW-0067">ATP-binding</keyword>
<dbReference type="InterPro" id="IPR029062">
    <property type="entry name" value="Class_I_gatase-like"/>
</dbReference>
<feature type="region of interest" description="Amidoligase domain" evidence="9">
    <location>
        <begin position="1"/>
        <end position="267"/>
    </location>
</feature>
<dbReference type="SUPFAM" id="SSF52317">
    <property type="entry name" value="Class I glutamine amidotransferase-like"/>
    <property type="match status" value="1"/>
</dbReference>
<keyword evidence="4 9" id="KW-0547">Nucleotide-binding</keyword>
<comment type="function">
    <text evidence="9">Catalyzes the ATP-dependent amination of UTP to CTP with either L-glutamine or ammonia as the source of nitrogen. Regulates intracellular CTP levels through interactions with the four ribonucleotide triphosphates.</text>
</comment>
<feature type="binding site" evidence="9">
    <location>
        <position position="224"/>
    </location>
    <ligand>
        <name>UTP</name>
        <dbReference type="ChEBI" id="CHEBI:46398"/>
    </ligand>
</feature>
<comment type="pathway">
    <text evidence="1 9">Pyrimidine metabolism; CTP biosynthesis via de novo pathway; CTP from UDP: step 2/2.</text>
</comment>
<feature type="binding site" evidence="9">
    <location>
        <begin position="188"/>
        <end position="193"/>
    </location>
    <ligand>
        <name>UTP</name>
        <dbReference type="ChEBI" id="CHEBI:46398"/>
    </ligand>
</feature>
<feature type="domain" description="Glutamine amidotransferase" evidence="10">
    <location>
        <begin position="302"/>
        <end position="525"/>
    </location>
</feature>
<feature type="active site" description="Nucleophile; for glutamine hydrolysis" evidence="9">
    <location>
        <position position="381"/>
    </location>
</feature>
<feature type="binding site" evidence="9">
    <location>
        <position position="405"/>
    </location>
    <ligand>
        <name>L-glutamine</name>
        <dbReference type="ChEBI" id="CHEBI:58359"/>
    </ligand>
</feature>
<evidence type="ECO:0000256" key="9">
    <source>
        <dbReference type="HAMAP-Rule" id="MF_01227"/>
    </source>
</evidence>
<feature type="binding site" evidence="9">
    <location>
        <position position="354"/>
    </location>
    <ligand>
        <name>L-glutamine</name>
        <dbReference type="ChEBI" id="CHEBI:58359"/>
    </ligand>
</feature>
<comment type="caution">
    <text evidence="12">The sequence shown here is derived from an EMBL/GenBank/DDBJ whole genome shotgun (WGS) entry which is preliminary data.</text>
</comment>
<dbReference type="InterPro" id="IPR004468">
    <property type="entry name" value="CTP_synthase"/>
</dbReference>
<evidence type="ECO:0000259" key="10">
    <source>
        <dbReference type="Pfam" id="PF00117"/>
    </source>
</evidence>
<accession>A0ABN0RG37</accession>
<feature type="domain" description="CTP synthase N-terminal" evidence="11">
    <location>
        <begin position="3"/>
        <end position="267"/>
    </location>
</feature>
<protein>
    <recommendedName>
        <fullName evidence="9">CTP synthase</fullName>
        <ecNumber evidence="9">6.3.4.2</ecNumber>
    </recommendedName>
    <alternativeName>
        <fullName evidence="9">Cytidine 5'-triphosphate synthase</fullName>
    </alternativeName>
    <alternativeName>
        <fullName evidence="9">Cytidine triphosphate synthetase</fullName>
        <shortName evidence="9">CTP synthetase</shortName>
        <shortName evidence="9">CTPS</shortName>
    </alternativeName>
    <alternativeName>
        <fullName evidence="9">UTP--ammonia ligase</fullName>
    </alternativeName>
</protein>
<keyword evidence="6 9" id="KW-0315">Glutamine amidotransferase</keyword>
<dbReference type="GO" id="GO:0003883">
    <property type="term" value="F:CTP synthase activity"/>
    <property type="evidence" value="ECO:0007669"/>
    <property type="project" value="UniProtKB-EC"/>
</dbReference>
<name>A0ABN0RG37_9LIST</name>
<evidence type="ECO:0000256" key="8">
    <source>
        <dbReference type="ARBA" id="ARBA00047781"/>
    </source>
</evidence>
<feature type="binding site" evidence="9">
    <location>
        <position position="13"/>
    </location>
    <ligand>
        <name>CTP</name>
        <dbReference type="ChEBI" id="CHEBI:37563"/>
        <note>allosteric inhibitor</note>
    </ligand>
</feature>